<protein>
    <submittedName>
        <fullName evidence="4">M23 family metallopeptidase</fullName>
        <ecNumber evidence="4">3.4.-.-</ecNumber>
    </submittedName>
</protein>
<feature type="transmembrane region" description="Helical" evidence="2">
    <location>
        <begin position="28"/>
        <end position="49"/>
    </location>
</feature>
<dbReference type="Proteomes" id="UP001356170">
    <property type="component" value="Unassembled WGS sequence"/>
</dbReference>
<dbReference type="CDD" id="cd12797">
    <property type="entry name" value="M23_peptidase"/>
    <property type="match status" value="1"/>
</dbReference>
<accession>A0ABU7V0R3</accession>
<feature type="coiled-coil region" evidence="1">
    <location>
        <begin position="61"/>
        <end position="95"/>
    </location>
</feature>
<evidence type="ECO:0000313" key="4">
    <source>
        <dbReference type="EMBL" id="MEF2155407.1"/>
    </source>
</evidence>
<dbReference type="GO" id="GO:0016787">
    <property type="term" value="F:hydrolase activity"/>
    <property type="evidence" value="ECO:0007669"/>
    <property type="project" value="UniProtKB-KW"/>
</dbReference>
<organism evidence="4 5">
    <name type="scientific">Aquilutibacter rugosus</name>
    <dbReference type="NCBI Taxonomy" id="3115820"/>
    <lineage>
        <taxon>Bacteria</taxon>
        <taxon>Pseudomonadati</taxon>
        <taxon>Pseudomonadota</taxon>
        <taxon>Gammaproteobacteria</taxon>
        <taxon>Lysobacterales</taxon>
        <taxon>Lysobacteraceae</taxon>
        <taxon>Aquilutibacter</taxon>
    </lineage>
</organism>
<gene>
    <name evidence="4" type="ORF">V3390_04065</name>
</gene>
<dbReference type="SUPFAM" id="SSF51261">
    <property type="entry name" value="Duplicated hybrid motif"/>
    <property type="match status" value="1"/>
</dbReference>
<keyword evidence="4" id="KW-0378">Hydrolase</keyword>
<dbReference type="InterPro" id="IPR016047">
    <property type="entry name" value="M23ase_b-sheet_dom"/>
</dbReference>
<dbReference type="Pfam" id="PF01551">
    <property type="entry name" value="Peptidase_M23"/>
    <property type="match status" value="1"/>
</dbReference>
<reference evidence="4 5" key="1">
    <citation type="submission" date="2024-01" db="EMBL/GenBank/DDBJ databases">
        <title>Novel species of the genus Luteimonas isolated from rivers.</title>
        <authorList>
            <person name="Lu H."/>
        </authorList>
    </citation>
    <scope>NUCLEOTIDE SEQUENCE [LARGE SCALE GENOMIC DNA]</scope>
    <source>
        <strain evidence="4 5">FXH3W</strain>
    </source>
</reference>
<dbReference type="EC" id="3.4.-.-" evidence="4"/>
<dbReference type="PANTHER" id="PTHR21666:SF291">
    <property type="entry name" value="STAGE II SPORULATION PROTEIN Q"/>
    <property type="match status" value="1"/>
</dbReference>
<dbReference type="InterPro" id="IPR011055">
    <property type="entry name" value="Dup_hybrid_motif"/>
</dbReference>
<evidence type="ECO:0000256" key="1">
    <source>
        <dbReference type="SAM" id="Coils"/>
    </source>
</evidence>
<keyword evidence="1" id="KW-0175">Coiled coil</keyword>
<feature type="domain" description="M23ase beta-sheet core" evidence="3">
    <location>
        <begin position="197"/>
        <end position="292"/>
    </location>
</feature>
<evidence type="ECO:0000313" key="5">
    <source>
        <dbReference type="Proteomes" id="UP001356170"/>
    </source>
</evidence>
<sequence length="303" mass="32053">MIQSEIQTQCADSTATLQTKGSQSRRQIAVMAVLVVVALVLGGLGGWGLTAKARQDALAMQAQAQAQVRASQQQVNQLALQVSQVQAEMNRVNALGAQLVKNNKIRDSRFDFTKPVGQGGGDPDATTDGDMPAEQLQANLATLQANVKQGGQALGLLGNIVSKTTSIVKATLAVPLLNTYVTSAFGTRGDPIRGGRQFHKGIDFEADIGDSVMTVADGVVSYAGWRSGYGNTVEVEHANGYRTRYAHNSRLVAKVGQVVTAGTEIAKAGSTGRSTGPHVHLEVFKDSRLVNPLTFLNKKPTQS</sequence>
<comment type="caution">
    <text evidence="4">The sequence shown here is derived from an EMBL/GenBank/DDBJ whole genome shotgun (WGS) entry which is preliminary data.</text>
</comment>
<evidence type="ECO:0000256" key="2">
    <source>
        <dbReference type="SAM" id="Phobius"/>
    </source>
</evidence>
<name>A0ABU7V0R3_9GAMM</name>
<keyword evidence="2" id="KW-1133">Transmembrane helix</keyword>
<dbReference type="InterPro" id="IPR050570">
    <property type="entry name" value="Cell_wall_metabolism_enzyme"/>
</dbReference>
<dbReference type="Gene3D" id="2.70.70.10">
    <property type="entry name" value="Glucose Permease (Domain IIA)"/>
    <property type="match status" value="1"/>
</dbReference>
<keyword evidence="5" id="KW-1185">Reference proteome</keyword>
<dbReference type="PANTHER" id="PTHR21666">
    <property type="entry name" value="PEPTIDASE-RELATED"/>
    <property type="match status" value="1"/>
</dbReference>
<keyword evidence="2" id="KW-0472">Membrane</keyword>
<keyword evidence="2" id="KW-0812">Transmembrane</keyword>
<proteinExistence type="predicted"/>
<evidence type="ECO:0000259" key="3">
    <source>
        <dbReference type="Pfam" id="PF01551"/>
    </source>
</evidence>
<dbReference type="EMBL" id="JAZHBO010000001">
    <property type="protein sequence ID" value="MEF2155407.1"/>
    <property type="molecule type" value="Genomic_DNA"/>
</dbReference>